<evidence type="ECO:0000313" key="1">
    <source>
        <dbReference type="EMBL" id="BAT59192.1"/>
    </source>
</evidence>
<dbReference type="AlphaFoldDB" id="A0A0S3PTE0"/>
<reference evidence="1 2" key="1">
    <citation type="submission" date="2015-08" db="EMBL/GenBank/DDBJ databases">
        <title>Investigation of the bacterial diversity of lava forest soil.</title>
        <authorList>
            <person name="Lee J.S."/>
        </authorList>
    </citation>
    <scope>NUCLEOTIDE SEQUENCE [LARGE SCALE GENOMIC DNA]</scope>
    <source>
        <strain evidence="1 2">GJW-30</strain>
    </source>
</reference>
<proteinExistence type="predicted"/>
<gene>
    <name evidence="1" type="ORF">GJW-30_1_01723</name>
</gene>
<evidence type="ECO:0000313" key="2">
    <source>
        <dbReference type="Proteomes" id="UP000236884"/>
    </source>
</evidence>
<dbReference type="EMBL" id="AP014946">
    <property type="protein sequence ID" value="BAT59192.1"/>
    <property type="molecule type" value="Genomic_DNA"/>
</dbReference>
<dbReference type="Proteomes" id="UP000236884">
    <property type="component" value="Chromosome"/>
</dbReference>
<dbReference type="RefSeq" id="WP_165391620.1">
    <property type="nucleotide sequence ID" value="NZ_AP014946.1"/>
</dbReference>
<dbReference type="KEGG" id="vgo:GJW-30_1_01723"/>
<keyword evidence="2" id="KW-1185">Reference proteome</keyword>
<sequence length="52" mass="5129">MRIVYAIVLIAGFAAVVGDHLLSPSAAGRATSPQDFAGACAPCGAPCPSAKK</sequence>
<protein>
    <submittedName>
        <fullName evidence="1">Uncharacterized protein</fullName>
    </submittedName>
</protein>
<accession>A0A0S3PTE0</accession>
<name>A0A0S3PTE0_9BRAD</name>
<organism evidence="1 2">
    <name type="scientific">Variibacter gotjawalensis</name>
    <dbReference type="NCBI Taxonomy" id="1333996"/>
    <lineage>
        <taxon>Bacteria</taxon>
        <taxon>Pseudomonadati</taxon>
        <taxon>Pseudomonadota</taxon>
        <taxon>Alphaproteobacteria</taxon>
        <taxon>Hyphomicrobiales</taxon>
        <taxon>Nitrobacteraceae</taxon>
        <taxon>Variibacter</taxon>
    </lineage>
</organism>